<dbReference type="RefSeq" id="WP_156355474.1">
    <property type="nucleotide sequence ID" value="NZ_CACRST010000029.1"/>
</dbReference>
<keyword evidence="1" id="KW-1133">Transmembrane helix</keyword>
<feature type="transmembrane region" description="Helical" evidence="1">
    <location>
        <begin position="164"/>
        <end position="184"/>
    </location>
</feature>
<keyword evidence="1" id="KW-0812">Transmembrane</keyword>
<feature type="transmembrane region" description="Helical" evidence="1">
    <location>
        <begin position="88"/>
        <end position="112"/>
    </location>
</feature>
<protein>
    <submittedName>
        <fullName evidence="2">Uncharacterized protein</fullName>
    </submittedName>
</protein>
<gene>
    <name evidence="2" type="ORF">BGLFYP119_00236</name>
</gene>
<name>A0A6N2VSI3_9FIRM</name>
<accession>A0A6N2VSI3</accession>
<proteinExistence type="predicted"/>
<feature type="transmembrane region" description="Helical" evidence="1">
    <location>
        <begin position="213"/>
        <end position="233"/>
    </location>
</feature>
<feature type="transmembrane region" description="Helical" evidence="1">
    <location>
        <begin position="132"/>
        <end position="157"/>
    </location>
</feature>
<evidence type="ECO:0000313" key="2">
    <source>
        <dbReference type="EMBL" id="VYT32910.1"/>
    </source>
</evidence>
<dbReference type="AlphaFoldDB" id="A0A6N2VSI3"/>
<sequence>MLDMIRKQFLIQKDDLIASAVIAAGAGLFGIFLLQVIYYLKPDAAAEYVPLGTILSGGFATFFAIAFIMVQLSVYFRLVISMGGVRKYFFWAFLAVSLIQNFAIYGIVLLVHKGDQVLNRSRYPNMEIVVDVWPYLLKWGVPVIVFMVIGSMFLGALGMRFGKYASGIFWVLWMAMCMVFPRIMGATEDSPDSVFGRIGNTVIDICSGIPGSIWTIVMAAFACAAMLGTYRILRKSSI</sequence>
<feature type="transmembrane region" description="Helical" evidence="1">
    <location>
        <begin position="16"/>
        <end position="40"/>
    </location>
</feature>
<organism evidence="2">
    <name type="scientific">Blautia glucerasea</name>
    <dbReference type="NCBI Taxonomy" id="536633"/>
    <lineage>
        <taxon>Bacteria</taxon>
        <taxon>Bacillati</taxon>
        <taxon>Bacillota</taxon>
        <taxon>Clostridia</taxon>
        <taxon>Lachnospirales</taxon>
        <taxon>Lachnospiraceae</taxon>
        <taxon>Blautia</taxon>
    </lineage>
</organism>
<evidence type="ECO:0000256" key="1">
    <source>
        <dbReference type="SAM" id="Phobius"/>
    </source>
</evidence>
<keyword evidence="1" id="KW-0472">Membrane</keyword>
<feature type="transmembrane region" description="Helical" evidence="1">
    <location>
        <begin position="52"/>
        <end position="76"/>
    </location>
</feature>
<dbReference type="EMBL" id="CACRST010000029">
    <property type="protein sequence ID" value="VYT32910.1"/>
    <property type="molecule type" value="Genomic_DNA"/>
</dbReference>
<reference evidence="2" key="1">
    <citation type="submission" date="2019-11" db="EMBL/GenBank/DDBJ databases">
        <authorList>
            <person name="Feng L."/>
        </authorList>
    </citation>
    <scope>NUCLEOTIDE SEQUENCE</scope>
    <source>
        <strain evidence="2">BgluceraseaLFYP119</strain>
    </source>
</reference>